<dbReference type="EMBL" id="FOVL01000015">
    <property type="protein sequence ID" value="SFN74866.1"/>
    <property type="molecule type" value="Genomic_DNA"/>
</dbReference>
<keyword evidence="4" id="KW-1185">Reference proteome</keyword>
<feature type="transmembrane region" description="Helical" evidence="1">
    <location>
        <begin position="12"/>
        <end position="30"/>
    </location>
</feature>
<evidence type="ECO:0000313" key="3">
    <source>
        <dbReference type="EMBL" id="SFN74866.1"/>
    </source>
</evidence>
<proteinExistence type="predicted"/>
<sequence length="330" mass="36130">MKIQSSKYLRLGLFVISGLIIFTLAIFFIGNRQHLFGESLKVTSVFKNVNGLQVGNNVRFAGLDVGTVKEIVMVNDTSIAVNMFLDIETANQMKKNAMATINSDGLVGSMVVNIIPGEGPRSSALQQGDTLESISQVATADMLSTLNRTNENAAMLTSDLLKITNSINSGEGVAGALLKDNEMAEDLKHSISNLRQSTRSAITSVNRFNNLLSQVNFDESLAGLMLNDSLSAQKFAATLSNLDSSAVEINKITNDISAFSSEIKTGKGVINFMLTDTSFVNHLDSSLQNIEEATHKFDQNMEALKHNFFFRGYFRRLERQKAREAEANEP</sequence>
<dbReference type="Proteomes" id="UP000199153">
    <property type="component" value="Unassembled WGS sequence"/>
</dbReference>
<feature type="domain" description="Mce/MlaD" evidence="2">
    <location>
        <begin position="41"/>
        <end position="117"/>
    </location>
</feature>
<dbReference type="InterPro" id="IPR052336">
    <property type="entry name" value="MlaD_Phospholipid_Transporter"/>
</dbReference>
<evidence type="ECO:0000313" key="4">
    <source>
        <dbReference type="Proteomes" id="UP000199153"/>
    </source>
</evidence>
<accession>A0A1I5BJN8</accession>
<protein>
    <submittedName>
        <fullName evidence="3">Phospholipid/cholesterol/gamma-HCH transport system substrate-binding protein</fullName>
    </submittedName>
</protein>
<keyword evidence="1" id="KW-0812">Transmembrane</keyword>
<dbReference type="STRING" id="287099.SAMN05660413_02420"/>
<organism evidence="3 4">
    <name type="scientific">Salegentibacter flavus</name>
    <dbReference type="NCBI Taxonomy" id="287099"/>
    <lineage>
        <taxon>Bacteria</taxon>
        <taxon>Pseudomonadati</taxon>
        <taxon>Bacteroidota</taxon>
        <taxon>Flavobacteriia</taxon>
        <taxon>Flavobacteriales</taxon>
        <taxon>Flavobacteriaceae</taxon>
        <taxon>Salegentibacter</taxon>
    </lineage>
</organism>
<name>A0A1I5BJN8_9FLAO</name>
<dbReference type="AlphaFoldDB" id="A0A1I5BJN8"/>
<evidence type="ECO:0000259" key="2">
    <source>
        <dbReference type="Pfam" id="PF02470"/>
    </source>
</evidence>
<dbReference type="InterPro" id="IPR003399">
    <property type="entry name" value="Mce/MlaD"/>
</dbReference>
<gene>
    <name evidence="3" type="ORF">SAMN05660413_02420</name>
</gene>
<dbReference type="OrthoDB" id="9771725at2"/>
<reference evidence="3 4" key="1">
    <citation type="submission" date="2016-10" db="EMBL/GenBank/DDBJ databases">
        <authorList>
            <person name="de Groot N.N."/>
        </authorList>
    </citation>
    <scope>NUCLEOTIDE SEQUENCE [LARGE SCALE GENOMIC DNA]</scope>
    <source>
        <strain evidence="3 4">DSM 17794</strain>
    </source>
</reference>
<keyword evidence="1" id="KW-1133">Transmembrane helix</keyword>
<dbReference type="RefSeq" id="WP_093410041.1">
    <property type="nucleotide sequence ID" value="NZ_FOVL01000015.1"/>
</dbReference>
<dbReference type="Pfam" id="PF02470">
    <property type="entry name" value="MlaD"/>
    <property type="match status" value="1"/>
</dbReference>
<dbReference type="PANTHER" id="PTHR33371">
    <property type="entry name" value="INTERMEMBRANE PHOSPHOLIPID TRANSPORT SYSTEM BINDING PROTEIN MLAD-RELATED"/>
    <property type="match status" value="1"/>
</dbReference>
<dbReference type="PANTHER" id="PTHR33371:SF4">
    <property type="entry name" value="INTERMEMBRANE PHOSPHOLIPID TRANSPORT SYSTEM BINDING PROTEIN MLAD"/>
    <property type="match status" value="1"/>
</dbReference>
<keyword evidence="1" id="KW-0472">Membrane</keyword>
<evidence type="ECO:0000256" key="1">
    <source>
        <dbReference type="SAM" id="Phobius"/>
    </source>
</evidence>